<feature type="domain" description="HTH cro/C1-type" evidence="3">
    <location>
        <begin position="7"/>
        <end position="61"/>
    </location>
</feature>
<evidence type="ECO:0000313" key="4">
    <source>
        <dbReference type="EMBL" id="SDK01126.1"/>
    </source>
</evidence>
<dbReference type="EMBL" id="FNFI01000004">
    <property type="protein sequence ID" value="SDK01126.1"/>
    <property type="molecule type" value="Genomic_DNA"/>
</dbReference>
<protein>
    <submittedName>
        <fullName evidence="4">DNA-binding transcriptional regulator, XRE-family HTH domain</fullName>
    </submittedName>
</protein>
<keyword evidence="2" id="KW-0812">Transmembrane</keyword>
<keyword evidence="1 4" id="KW-0238">DNA-binding</keyword>
<dbReference type="Pfam" id="PF01381">
    <property type="entry name" value="HTH_3"/>
    <property type="match status" value="1"/>
</dbReference>
<evidence type="ECO:0000313" key="5">
    <source>
        <dbReference type="Proteomes" id="UP000242700"/>
    </source>
</evidence>
<keyword evidence="2" id="KW-1133">Transmembrane helix</keyword>
<dbReference type="InterPro" id="IPR001387">
    <property type="entry name" value="Cro/C1-type_HTH"/>
</dbReference>
<dbReference type="InterPro" id="IPR010982">
    <property type="entry name" value="Lambda_DNA-bd_dom_sf"/>
</dbReference>
<dbReference type="PROSITE" id="PS50943">
    <property type="entry name" value="HTH_CROC1"/>
    <property type="match status" value="1"/>
</dbReference>
<dbReference type="SMART" id="SM00530">
    <property type="entry name" value="HTH_XRE"/>
    <property type="match status" value="1"/>
</dbReference>
<keyword evidence="2" id="KW-0472">Membrane</keyword>
<feature type="transmembrane region" description="Helical" evidence="2">
    <location>
        <begin position="106"/>
        <end position="125"/>
    </location>
</feature>
<name>A0A1G8YEG9_9STAP</name>
<sequence>MELGSQIKQYRKRDKLSQEELARKIYVSRQSISNWENDRSYPDIHNIMMMSVLFKVSIDDLVQGDVNVMKHDMAKKNWNKWSYIMILTFIVSVFLTVPAFMFDYTIIKVIAGLLFVIAFISSIKIEKLKHEYNLQTYNDIVAFIEGENNSGAVNNMFSKSIPYLAFAMIFLIVFLLSYFIFKP</sequence>
<dbReference type="CDD" id="cd00093">
    <property type="entry name" value="HTH_XRE"/>
    <property type="match status" value="1"/>
</dbReference>
<dbReference type="SUPFAM" id="SSF47413">
    <property type="entry name" value="lambda repressor-like DNA-binding domains"/>
    <property type="match status" value="1"/>
</dbReference>
<dbReference type="RefSeq" id="WP_092596305.1">
    <property type="nucleotide sequence ID" value="NZ_FNFI01000004.1"/>
</dbReference>
<evidence type="ECO:0000256" key="2">
    <source>
        <dbReference type="SAM" id="Phobius"/>
    </source>
</evidence>
<reference evidence="5" key="1">
    <citation type="submission" date="2016-10" db="EMBL/GenBank/DDBJ databases">
        <authorList>
            <person name="Varghese N."/>
            <person name="Submissions S."/>
        </authorList>
    </citation>
    <scope>NUCLEOTIDE SEQUENCE [LARGE SCALE GENOMIC DNA]</scope>
    <source>
        <strain evidence="5">CGMCC 1.8911</strain>
    </source>
</reference>
<feature type="transmembrane region" description="Helical" evidence="2">
    <location>
        <begin position="81"/>
        <end position="100"/>
    </location>
</feature>
<evidence type="ECO:0000259" key="3">
    <source>
        <dbReference type="PROSITE" id="PS50943"/>
    </source>
</evidence>
<dbReference type="PANTHER" id="PTHR46558:SF15">
    <property type="entry name" value="HELIX-TURN-HELIX DOMAIN PROTEIN"/>
    <property type="match status" value="1"/>
</dbReference>
<accession>A0A1G8YEG9</accession>
<proteinExistence type="predicted"/>
<dbReference type="GO" id="GO:0003677">
    <property type="term" value="F:DNA binding"/>
    <property type="evidence" value="ECO:0007669"/>
    <property type="project" value="UniProtKB-KW"/>
</dbReference>
<organism evidence="4 5">
    <name type="scientific">Jeotgalicoccus aerolatus</name>
    <dbReference type="NCBI Taxonomy" id="709510"/>
    <lineage>
        <taxon>Bacteria</taxon>
        <taxon>Bacillati</taxon>
        <taxon>Bacillota</taxon>
        <taxon>Bacilli</taxon>
        <taxon>Bacillales</taxon>
        <taxon>Staphylococcaceae</taxon>
        <taxon>Jeotgalicoccus</taxon>
    </lineage>
</organism>
<evidence type="ECO:0000256" key="1">
    <source>
        <dbReference type="ARBA" id="ARBA00023125"/>
    </source>
</evidence>
<dbReference type="Gene3D" id="1.10.260.40">
    <property type="entry name" value="lambda repressor-like DNA-binding domains"/>
    <property type="match status" value="1"/>
</dbReference>
<feature type="transmembrane region" description="Helical" evidence="2">
    <location>
        <begin position="163"/>
        <end position="181"/>
    </location>
</feature>
<dbReference type="PANTHER" id="PTHR46558">
    <property type="entry name" value="TRACRIPTIONAL REGULATORY PROTEIN-RELATED-RELATED"/>
    <property type="match status" value="1"/>
</dbReference>
<dbReference type="OrthoDB" id="9812495at2"/>
<dbReference type="Proteomes" id="UP000242700">
    <property type="component" value="Unassembled WGS sequence"/>
</dbReference>
<dbReference type="AlphaFoldDB" id="A0A1G8YEG9"/>
<dbReference type="STRING" id="586411.SAMN05216187_10482"/>
<gene>
    <name evidence="4" type="ORF">SAMN05216187_10482</name>
</gene>